<reference evidence="4 5" key="1">
    <citation type="submission" date="2014-11" db="EMBL/GenBank/DDBJ databases">
        <title>Pan-genome of Gallibacterium spp.</title>
        <authorList>
            <person name="Kudirkiene E."/>
            <person name="Bojesen A.M."/>
        </authorList>
    </citation>
    <scope>NUCLEOTIDE SEQUENCE [LARGE SCALE GENOMIC DNA]</scope>
    <source>
        <strain evidence="3 4">18469/18</strain>
        <strain evidence="2 5">F150</strain>
    </source>
</reference>
<dbReference type="OrthoDB" id="5690040at2"/>
<comment type="caution">
    <text evidence="2">The sequence shown here is derived from an EMBL/GenBank/DDBJ whole genome shotgun (WGS) entry which is preliminary data.</text>
</comment>
<evidence type="ECO:0000313" key="2">
    <source>
        <dbReference type="EMBL" id="OBW94696.1"/>
    </source>
</evidence>
<dbReference type="EMBL" id="JTJU01000018">
    <property type="protein sequence ID" value="OBX11101.1"/>
    <property type="molecule type" value="Genomic_DNA"/>
</dbReference>
<dbReference type="AlphaFoldDB" id="A0A1A7NYX2"/>
<evidence type="ECO:0008006" key="6">
    <source>
        <dbReference type="Google" id="ProtNLM"/>
    </source>
</evidence>
<sequence>MTISQAQLVEQLLQQLDYFSAYDDSQILTIAFDQTIFLESFQPLRFYLDEIKQNIQKLTQLDNPQVVNYLAEKITAQFRVLFDAVNQQHLPELAVSPITTASRHTSTQHDKNAVFQLPPEQRIHKYYEYLTRFNDYLANLEKLQQQTNDWQSKQQLQQQIEQYQQRRARCLAAIEQLEEYLAFKATTTSS</sequence>
<organism evidence="2 5">
    <name type="scientific">Gallibacterium salpingitidis</name>
    <dbReference type="NCBI Taxonomy" id="505341"/>
    <lineage>
        <taxon>Bacteria</taxon>
        <taxon>Pseudomonadati</taxon>
        <taxon>Pseudomonadota</taxon>
        <taxon>Gammaproteobacteria</taxon>
        <taxon>Pasteurellales</taxon>
        <taxon>Pasteurellaceae</taxon>
        <taxon>Gallibacterium</taxon>
    </lineage>
</organism>
<proteinExistence type="predicted"/>
<evidence type="ECO:0000313" key="5">
    <source>
        <dbReference type="Proteomes" id="UP000092649"/>
    </source>
</evidence>
<evidence type="ECO:0000256" key="1">
    <source>
        <dbReference type="SAM" id="Coils"/>
    </source>
</evidence>
<keyword evidence="1" id="KW-0175">Coiled coil</keyword>
<dbReference type="Proteomes" id="UP000092527">
    <property type="component" value="Unassembled WGS sequence"/>
</dbReference>
<name>A0A1A7NYX2_9PAST</name>
<dbReference type="Gene3D" id="1.20.1270.340">
    <property type="match status" value="1"/>
</dbReference>
<dbReference type="Proteomes" id="UP000092649">
    <property type="component" value="Unassembled WGS sequence"/>
</dbReference>
<dbReference type="RefSeq" id="WP_066107192.1">
    <property type="nucleotide sequence ID" value="NZ_CP103875.1"/>
</dbReference>
<dbReference type="InterPro" id="IPR010890">
    <property type="entry name" value="PriC"/>
</dbReference>
<accession>A0A1A7NYX2</accession>
<gene>
    <name evidence="2" type="ORF">QS62_05650</name>
    <name evidence="3" type="ORF">QV09_03670</name>
</gene>
<protein>
    <recommendedName>
        <fullName evidence="6">Primosomal replication protein priB and priC</fullName>
    </recommendedName>
</protein>
<dbReference type="InterPro" id="IPR038338">
    <property type="entry name" value="PriC_sf"/>
</dbReference>
<evidence type="ECO:0000313" key="4">
    <source>
        <dbReference type="Proteomes" id="UP000092527"/>
    </source>
</evidence>
<evidence type="ECO:0000313" key="3">
    <source>
        <dbReference type="EMBL" id="OBX11101.1"/>
    </source>
</evidence>
<feature type="coiled-coil region" evidence="1">
    <location>
        <begin position="133"/>
        <end position="180"/>
    </location>
</feature>
<dbReference type="EMBL" id="JTJL01000020">
    <property type="protein sequence ID" value="OBW94696.1"/>
    <property type="molecule type" value="Genomic_DNA"/>
</dbReference>
<dbReference type="Pfam" id="PF07445">
    <property type="entry name" value="PriC"/>
    <property type="match status" value="1"/>
</dbReference>
<keyword evidence="5" id="KW-1185">Reference proteome</keyword>